<keyword evidence="7" id="KW-1185">Reference proteome</keyword>
<organism evidence="7 8">
    <name type="scientific">Plectus sambesii</name>
    <dbReference type="NCBI Taxonomy" id="2011161"/>
    <lineage>
        <taxon>Eukaryota</taxon>
        <taxon>Metazoa</taxon>
        <taxon>Ecdysozoa</taxon>
        <taxon>Nematoda</taxon>
        <taxon>Chromadorea</taxon>
        <taxon>Plectida</taxon>
        <taxon>Plectina</taxon>
        <taxon>Plectoidea</taxon>
        <taxon>Plectidae</taxon>
        <taxon>Plectus</taxon>
    </lineage>
</organism>
<evidence type="ECO:0000259" key="6">
    <source>
        <dbReference type="PROSITE" id="PS50102"/>
    </source>
</evidence>
<feature type="coiled-coil region" evidence="4">
    <location>
        <begin position="237"/>
        <end position="308"/>
    </location>
</feature>
<dbReference type="SMART" id="SM00360">
    <property type="entry name" value="RRM"/>
    <property type="match status" value="2"/>
</dbReference>
<proteinExistence type="predicted"/>
<feature type="compositionally biased region" description="Gly residues" evidence="5">
    <location>
        <begin position="1"/>
        <end position="17"/>
    </location>
</feature>
<evidence type="ECO:0000256" key="1">
    <source>
        <dbReference type="ARBA" id="ARBA00022737"/>
    </source>
</evidence>
<feature type="compositionally biased region" description="Low complexity" evidence="5">
    <location>
        <begin position="339"/>
        <end position="353"/>
    </location>
</feature>
<dbReference type="PANTHER" id="PTHR23189">
    <property type="entry name" value="RNA RECOGNITION MOTIF-CONTAINING"/>
    <property type="match status" value="1"/>
</dbReference>
<dbReference type="InterPro" id="IPR012975">
    <property type="entry name" value="NOPS"/>
</dbReference>
<dbReference type="CDD" id="cd12333">
    <property type="entry name" value="RRM2_p54nrb_like"/>
    <property type="match status" value="1"/>
</dbReference>
<dbReference type="Pfam" id="PF00076">
    <property type="entry name" value="RRM_1"/>
    <property type="match status" value="2"/>
</dbReference>
<dbReference type="CDD" id="cd12332">
    <property type="entry name" value="RRM1_p54nrb_like"/>
    <property type="match status" value="1"/>
</dbReference>
<dbReference type="Gene3D" id="6.10.250.1170">
    <property type="match status" value="1"/>
</dbReference>
<dbReference type="PROSITE" id="PS50102">
    <property type="entry name" value="RRM"/>
    <property type="match status" value="2"/>
</dbReference>
<dbReference type="CDD" id="cd12931">
    <property type="entry name" value="eNOPS_SF"/>
    <property type="match status" value="1"/>
</dbReference>
<evidence type="ECO:0000313" key="7">
    <source>
        <dbReference type="Proteomes" id="UP000887566"/>
    </source>
</evidence>
<feature type="region of interest" description="Disordered" evidence="5">
    <location>
        <begin position="1"/>
        <end position="27"/>
    </location>
</feature>
<accession>A0A914XMI8</accession>
<dbReference type="InterPro" id="IPR012677">
    <property type="entry name" value="Nucleotide-bd_a/b_plait_sf"/>
</dbReference>
<dbReference type="AlphaFoldDB" id="A0A914XMI8"/>
<dbReference type="WBParaSite" id="PSAMB.scaffold955size38147.g9937.t1">
    <property type="protein sequence ID" value="PSAMB.scaffold955size38147.g9937.t1"/>
    <property type="gene ID" value="PSAMB.scaffold955size38147.g9937"/>
</dbReference>
<dbReference type="Pfam" id="PF08075">
    <property type="entry name" value="NOPS"/>
    <property type="match status" value="1"/>
</dbReference>
<dbReference type="SUPFAM" id="SSF54928">
    <property type="entry name" value="RNA-binding domain, RBD"/>
    <property type="match status" value="1"/>
</dbReference>
<feature type="compositionally biased region" description="Gly residues" evidence="5">
    <location>
        <begin position="423"/>
        <end position="446"/>
    </location>
</feature>
<protein>
    <submittedName>
        <fullName evidence="8">RRM domain-containing protein</fullName>
    </submittedName>
</protein>
<evidence type="ECO:0000256" key="5">
    <source>
        <dbReference type="SAM" id="MobiDB-lite"/>
    </source>
</evidence>
<name>A0A914XMI8_9BILA</name>
<evidence type="ECO:0000256" key="2">
    <source>
        <dbReference type="ARBA" id="ARBA00022884"/>
    </source>
</evidence>
<dbReference type="Gene3D" id="3.30.70.330">
    <property type="match status" value="2"/>
</dbReference>
<dbReference type="FunFam" id="3.30.70.330:FF:000043">
    <property type="entry name" value="paraspeckle component 1 isoform X1"/>
    <property type="match status" value="1"/>
</dbReference>
<dbReference type="InterPro" id="IPR000504">
    <property type="entry name" value="RRM_dom"/>
</dbReference>
<feature type="domain" description="RRM" evidence="6">
    <location>
        <begin position="110"/>
        <end position="191"/>
    </location>
</feature>
<dbReference type="Proteomes" id="UP000887566">
    <property type="component" value="Unplaced"/>
</dbReference>
<evidence type="ECO:0000256" key="3">
    <source>
        <dbReference type="PROSITE-ProRule" id="PRU00176"/>
    </source>
</evidence>
<sequence>MGGMSSGFMGGGGGMRPGEGDPLPIAELPKKKFTGRCRLFVGNLPMDVKEAELKALFAPHGEISECFLSGKGFAFLRLDTRAHAESAKEAVDGTMMHGRPIRVRFAVHGAAVRVKELSPYVSNELLYQAFSNFGEVERAVHIVDEKGRPTGEGIVEFERKPSANDALRQCKENTFLLTMNPKPIVVEPMEPRDEDDGLSERMIPRTQAMAKEREMGPRFANPGSFELMFGQRWKELFEMEKVKREQLEAELKESRERLENDMELAYQDYQTQLLREDLERRQQELDRLEAAKRERMEIMSRRRDEERMGMQMGGGVMRGRGPPRPDDMPFYGGGGGPQGPHRFGPSGPVDFGGPRFGGPGPLMDNMPPFAGPPPQQNQQGRPDPNLVQGVQKLLQMFKGGQPNQNGPPDQGPNGQMKPDGIEFFGGMGGGGMPPPGHGGFGGGDFGPPGKRRRH</sequence>
<keyword evidence="1" id="KW-0677">Repeat</keyword>
<keyword evidence="4" id="KW-0175">Coiled coil</keyword>
<feature type="compositionally biased region" description="Low complexity" evidence="5">
    <location>
        <begin position="399"/>
        <end position="415"/>
    </location>
</feature>
<dbReference type="GO" id="GO:0003723">
    <property type="term" value="F:RNA binding"/>
    <property type="evidence" value="ECO:0007669"/>
    <property type="project" value="UniProtKB-UniRule"/>
</dbReference>
<dbReference type="InterPro" id="IPR035979">
    <property type="entry name" value="RBD_domain_sf"/>
</dbReference>
<evidence type="ECO:0000256" key="4">
    <source>
        <dbReference type="SAM" id="Coils"/>
    </source>
</evidence>
<feature type="domain" description="RRM" evidence="6">
    <location>
        <begin position="37"/>
        <end position="108"/>
    </location>
</feature>
<feature type="region of interest" description="Disordered" evidence="5">
    <location>
        <begin position="333"/>
        <end position="454"/>
    </location>
</feature>
<reference evidence="8" key="1">
    <citation type="submission" date="2022-11" db="UniProtKB">
        <authorList>
            <consortium name="WormBaseParasite"/>
        </authorList>
    </citation>
    <scope>IDENTIFICATION</scope>
</reference>
<evidence type="ECO:0000313" key="8">
    <source>
        <dbReference type="WBParaSite" id="PSAMB.scaffold955size38147.g9937.t1"/>
    </source>
</evidence>
<keyword evidence="2 3" id="KW-0694">RNA-binding</keyword>